<dbReference type="GO" id="GO:0005829">
    <property type="term" value="C:cytosol"/>
    <property type="evidence" value="ECO:0007669"/>
    <property type="project" value="TreeGrafter"/>
</dbReference>
<dbReference type="GO" id="GO:0071949">
    <property type="term" value="F:FAD binding"/>
    <property type="evidence" value="ECO:0007669"/>
    <property type="project" value="InterPro"/>
</dbReference>
<keyword evidence="15 20" id="KW-0560">Oxidoreductase</keyword>
<gene>
    <name evidence="20" type="primary">murB</name>
    <name evidence="22" type="ORF">AOG27_20590</name>
</gene>
<evidence type="ECO:0000256" key="14">
    <source>
        <dbReference type="ARBA" id="ARBA00022984"/>
    </source>
</evidence>
<comment type="catalytic activity">
    <reaction evidence="19 20">
        <text>UDP-N-acetyl-alpha-D-muramate + NADP(+) = UDP-N-acetyl-3-O-(1-carboxyvinyl)-alpha-D-glucosamine + NADPH + H(+)</text>
        <dbReference type="Rhea" id="RHEA:12248"/>
        <dbReference type="ChEBI" id="CHEBI:15378"/>
        <dbReference type="ChEBI" id="CHEBI:57783"/>
        <dbReference type="ChEBI" id="CHEBI:58349"/>
        <dbReference type="ChEBI" id="CHEBI:68483"/>
        <dbReference type="ChEBI" id="CHEBI:70757"/>
        <dbReference type="EC" id="1.3.1.98"/>
    </reaction>
</comment>
<proteinExistence type="inferred from homology"/>
<keyword evidence="13 20" id="KW-0133">Cell shape</keyword>
<evidence type="ECO:0000256" key="12">
    <source>
        <dbReference type="ARBA" id="ARBA00022857"/>
    </source>
</evidence>
<dbReference type="InterPro" id="IPR003170">
    <property type="entry name" value="MurB"/>
</dbReference>
<evidence type="ECO:0000256" key="16">
    <source>
        <dbReference type="ARBA" id="ARBA00023306"/>
    </source>
</evidence>
<dbReference type="EMBL" id="LJTC01000021">
    <property type="protein sequence ID" value="KPM76488.1"/>
    <property type="molecule type" value="Genomic_DNA"/>
</dbReference>
<dbReference type="AlphaFoldDB" id="A0A0N8HHU9"/>
<keyword evidence="10 20" id="KW-0285">Flavoprotein</keyword>
<comment type="subcellular location">
    <subcellularLocation>
        <location evidence="3 20">Cytoplasm</location>
    </subcellularLocation>
</comment>
<evidence type="ECO:0000256" key="13">
    <source>
        <dbReference type="ARBA" id="ARBA00022960"/>
    </source>
</evidence>
<dbReference type="RefSeq" id="WP_054554866.1">
    <property type="nucleotide sequence ID" value="NZ_LJTC01000021.1"/>
</dbReference>
<feature type="active site" description="Proton donor" evidence="20">
    <location>
        <position position="222"/>
    </location>
</feature>
<comment type="pathway">
    <text evidence="4 20">Cell wall biogenesis; peptidoglycan biosynthesis.</text>
</comment>
<dbReference type="InterPro" id="IPR006094">
    <property type="entry name" value="Oxid_FAD_bind_N"/>
</dbReference>
<evidence type="ECO:0000256" key="7">
    <source>
        <dbReference type="ARBA" id="ARBA00015188"/>
    </source>
</evidence>
<dbReference type="Proteomes" id="UP000050378">
    <property type="component" value="Unassembled WGS sequence"/>
</dbReference>
<evidence type="ECO:0000256" key="19">
    <source>
        <dbReference type="ARBA" id="ARBA00048914"/>
    </source>
</evidence>
<evidence type="ECO:0000256" key="2">
    <source>
        <dbReference type="ARBA" id="ARBA00003921"/>
    </source>
</evidence>
<dbReference type="Gene3D" id="3.30.43.10">
    <property type="entry name" value="Uridine Diphospho-n-acetylenolpyruvylglucosamine Reductase, domain 2"/>
    <property type="match status" value="1"/>
</dbReference>
<evidence type="ECO:0000259" key="21">
    <source>
        <dbReference type="PROSITE" id="PS51387"/>
    </source>
</evidence>
<feature type="active site" evidence="20">
    <location>
        <position position="154"/>
    </location>
</feature>
<evidence type="ECO:0000256" key="1">
    <source>
        <dbReference type="ARBA" id="ARBA00001974"/>
    </source>
</evidence>
<keyword evidence="12 20" id="KW-0521">NADP</keyword>
<dbReference type="InterPro" id="IPR036635">
    <property type="entry name" value="MurB_C_sf"/>
</dbReference>
<evidence type="ECO:0000256" key="20">
    <source>
        <dbReference type="HAMAP-Rule" id="MF_00037"/>
    </source>
</evidence>
<evidence type="ECO:0000256" key="4">
    <source>
        <dbReference type="ARBA" id="ARBA00004752"/>
    </source>
</evidence>
<evidence type="ECO:0000256" key="11">
    <source>
        <dbReference type="ARBA" id="ARBA00022827"/>
    </source>
</evidence>
<protein>
    <recommendedName>
        <fullName evidence="7 20">UDP-N-acetylenolpyruvoylglucosamine reductase</fullName>
        <ecNumber evidence="6 20">1.3.1.98</ecNumber>
    </recommendedName>
    <alternativeName>
        <fullName evidence="18 20">UDP-N-acetylmuramate dehydrogenase</fullName>
    </alternativeName>
</protein>
<comment type="caution">
    <text evidence="22">The sequence shown here is derived from an EMBL/GenBank/DDBJ whole genome shotgun (WGS) entry which is preliminary data.</text>
</comment>
<feature type="active site" evidence="20">
    <location>
        <position position="318"/>
    </location>
</feature>
<dbReference type="PROSITE" id="PS51387">
    <property type="entry name" value="FAD_PCMH"/>
    <property type="match status" value="1"/>
</dbReference>
<keyword evidence="8 20" id="KW-0963">Cytoplasm</keyword>
<dbReference type="GO" id="GO:0071555">
    <property type="term" value="P:cell wall organization"/>
    <property type="evidence" value="ECO:0007669"/>
    <property type="project" value="UniProtKB-KW"/>
</dbReference>
<evidence type="ECO:0000313" key="22">
    <source>
        <dbReference type="EMBL" id="KPM76488.1"/>
    </source>
</evidence>
<evidence type="ECO:0000313" key="23">
    <source>
        <dbReference type="Proteomes" id="UP000050378"/>
    </source>
</evidence>
<evidence type="ECO:0000256" key="8">
    <source>
        <dbReference type="ARBA" id="ARBA00022490"/>
    </source>
</evidence>
<dbReference type="PANTHER" id="PTHR21071:SF4">
    <property type="entry name" value="UDP-N-ACETYLENOLPYRUVOYLGLUCOSAMINE REDUCTASE"/>
    <property type="match status" value="1"/>
</dbReference>
<keyword evidence="17 20" id="KW-0961">Cell wall biogenesis/degradation</keyword>
<dbReference type="EC" id="1.3.1.98" evidence="6 20"/>
<dbReference type="GO" id="GO:0008360">
    <property type="term" value="P:regulation of cell shape"/>
    <property type="evidence" value="ECO:0007669"/>
    <property type="project" value="UniProtKB-KW"/>
</dbReference>
<dbReference type="SUPFAM" id="SSF56194">
    <property type="entry name" value="Uridine diphospho-N-Acetylenolpyruvylglucosamine reductase, MurB, C-terminal domain"/>
    <property type="match status" value="1"/>
</dbReference>
<dbReference type="GO" id="GO:0051301">
    <property type="term" value="P:cell division"/>
    <property type="evidence" value="ECO:0007669"/>
    <property type="project" value="UniProtKB-KW"/>
</dbReference>
<dbReference type="InterPro" id="IPR011601">
    <property type="entry name" value="MurB_C"/>
</dbReference>
<dbReference type="InterPro" id="IPR016166">
    <property type="entry name" value="FAD-bd_PCMH"/>
</dbReference>
<dbReference type="NCBIfam" id="NF000755">
    <property type="entry name" value="PRK00046.1"/>
    <property type="match status" value="1"/>
</dbReference>
<dbReference type="Pfam" id="PF02873">
    <property type="entry name" value="MurB_C"/>
    <property type="match status" value="1"/>
</dbReference>
<dbReference type="UniPathway" id="UPA00219"/>
<feature type="domain" description="FAD-binding PCMH-type" evidence="21">
    <location>
        <begin position="10"/>
        <end position="178"/>
    </location>
</feature>
<dbReference type="InterPro" id="IPR036318">
    <property type="entry name" value="FAD-bd_PCMH-like_sf"/>
</dbReference>
<keyword evidence="11 20" id="KW-0274">FAD</keyword>
<dbReference type="OrthoDB" id="9804753at2"/>
<keyword evidence="16 20" id="KW-0131">Cell cycle</keyword>
<keyword evidence="14 20" id="KW-0573">Peptidoglycan synthesis</keyword>
<organism evidence="22 23">
    <name type="scientific">Pseudoalteromonas lipolytica</name>
    <dbReference type="NCBI Taxonomy" id="570156"/>
    <lineage>
        <taxon>Bacteria</taxon>
        <taxon>Pseudomonadati</taxon>
        <taxon>Pseudomonadota</taxon>
        <taxon>Gammaproteobacteria</taxon>
        <taxon>Alteromonadales</taxon>
        <taxon>Pseudoalteromonadaceae</taxon>
        <taxon>Pseudoalteromonas</taxon>
    </lineage>
</organism>
<dbReference type="Gene3D" id="3.30.465.10">
    <property type="match status" value="1"/>
</dbReference>
<reference evidence="22 23" key="1">
    <citation type="submission" date="2015-09" db="EMBL/GenBank/DDBJ databases">
        <title>Draft Genome Sequence of Pseudoalteromonas lipolytica UCD-48B.</title>
        <authorList>
            <person name="Krusor M."/>
            <person name="Coil D.A."/>
            <person name="Lang J.M."/>
            <person name="Eisen J.A."/>
            <person name="Alexiev A."/>
        </authorList>
    </citation>
    <scope>NUCLEOTIDE SEQUENCE [LARGE SCALE GENOMIC DNA]</scope>
    <source>
        <strain evidence="22 23">UCD-48B</strain>
    </source>
</reference>
<comment type="cofactor">
    <cofactor evidence="1 20">
        <name>FAD</name>
        <dbReference type="ChEBI" id="CHEBI:57692"/>
    </cofactor>
</comment>
<sequence>MAQSLQSFHTFSLPSQCQHFYQIDEVNQLLSTDFSAPFCILGEGSNTVFLSDYQGSVIHMNTKGIDIEQQNDGFLLHIAAGENWHQLVAMTIANDMPGLENLALIPGTVGAAPVQNIGAYGVELEKFVSYVEYFDIATKTIKRLTKGECQFGYRDSIFKHALKNQAVITQVGLLLPKKWQPVLSYGPLQLLSEPSPQQVFEQIITTRNSKLPNPSELANAGSFFKNPVIRNEQLALLLKSYPELPHYFVDAEHYKVAAGWLIEQAGLKGFKVAGIEVHQQQALVLVNHGNSTGDDLIAMVKHVQQQIWHKYQIALQHEVRLINAEHECHIELGASS</sequence>
<evidence type="ECO:0000256" key="3">
    <source>
        <dbReference type="ARBA" id="ARBA00004496"/>
    </source>
</evidence>
<comment type="similarity">
    <text evidence="5 20">Belongs to the MurB family.</text>
</comment>
<dbReference type="SUPFAM" id="SSF56176">
    <property type="entry name" value="FAD-binding/transporter-associated domain-like"/>
    <property type="match status" value="1"/>
</dbReference>
<evidence type="ECO:0000256" key="18">
    <source>
        <dbReference type="ARBA" id="ARBA00031026"/>
    </source>
</evidence>
<evidence type="ECO:0000256" key="15">
    <source>
        <dbReference type="ARBA" id="ARBA00023002"/>
    </source>
</evidence>
<dbReference type="InterPro" id="IPR016167">
    <property type="entry name" value="FAD-bd_PCMH_sub1"/>
</dbReference>
<dbReference type="GO" id="GO:0009252">
    <property type="term" value="P:peptidoglycan biosynthetic process"/>
    <property type="evidence" value="ECO:0007669"/>
    <property type="project" value="UniProtKB-UniRule"/>
</dbReference>
<accession>A0A0N8HHU9</accession>
<dbReference type="PATRIC" id="fig|570156.3.peg.2328"/>
<comment type="function">
    <text evidence="2 20">Cell wall formation.</text>
</comment>
<dbReference type="Gene3D" id="3.90.78.10">
    <property type="entry name" value="UDP-N-acetylenolpyruvoylglucosamine reductase, C-terminal domain"/>
    <property type="match status" value="1"/>
</dbReference>
<evidence type="ECO:0000256" key="17">
    <source>
        <dbReference type="ARBA" id="ARBA00023316"/>
    </source>
</evidence>
<dbReference type="InterPro" id="IPR016169">
    <property type="entry name" value="FAD-bd_PCMH_sub2"/>
</dbReference>
<dbReference type="PANTHER" id="PTHR21071">
    <property type="entry name" value="UDP-N-ACETYLENOLPYRUVOYLGLUCOSAMINE REDUCTASE"/>
    <property type="match status" value="1"/>
</dbReference>
<dbReference type="HAMAP" id="MF_00037">
    <property type="entry name" value="MurB"/>
    <property type="match status" value="1"/>
</dbReference>
<name>A0A0N8HHU9_9GAMM</name>
<keyword evidence="9 20" id="KW-0132">Cell division</keyword>
<evidence type="ECO:0000256" key="5">
    <source>
        <dbReference type="ARBA" id="ARBA00010485"/>
    </source>
</evidence>
<dbReference type="NCBIfam" id="TIGR00179">
    <property type="entry name" value="murB"/>
    <property type="match status" value="1"/>
</dbReference>
<dbReference type="STRING" id="570156.AOG27_20590"/>
<evidence type="ECO:0000256" key="10">
    <source>
        <dbReference type="ARBA" id="ARBA00022630"/>
    </source>
</evidence>
<evidence type="ECO:0000256" key="9">
    <source>
        <dbReference type="ARBA" id="ARBA00022618"/>
    </source>
</evidence>
<dbReference type="GO" id="GO:0008762">
    <property type="term" value="F:UDP-N-acetylmuramate dehydrogenase activity"/>
    <property type="evidence" value="ECO:0007669"/>
    <property type="project" value="UniProtKB-UniRule"/>
</dbReference>
<evidence type="ECO:0000256" key="6">
    <source>
        <dbReference type="ARBA" id="ARBA00012518"/>
    </source>
</evidence>
<dbReference type="Pfam" id="PF01565">
    <property type="entry name" value="FAD_binding_4"/>
    <property type="match status" value="1"/>
</dbReference>